<dbReference type="InterPro" id="IPR024869">
    <property type="entry name" value="FAM20"/>
</dbReference>
<organism evidence="11 12">
    <name type="scientific">Phlebotomus papatasi</name>
    <name type="common">Sandfly</name>
    <dbReference type="NCBI Taxonomy" id="29031"/>
    <lineage>
        <taxon>Eukaryota</taxon>
        <taxon>Metazoa</taxon>
        <taxon>Ecdysozoa</taxon>
        <taxon>Arthropoda</taxon>
        <taxon>Hexapoda</taxon>
        <taxon>Insecta</taxon>
        <taxon>Pterygota</taxon>
        <taxon>Neoptera</taxon>
        <taxon>Endopterygota</taxon>
        <taxon>Diptera</taxon>
        <taxon>Nematocera</taxon>
        <taxon>Psychodoidea</taxon>
        <taxon>Psychodidae</taxon>
        <taxon>Phlebotomus</taxon>
        <taxon>Phlebotomus</taxon>
    </lineage>
</organism>
<dbReference type="GO" id="GO:0046872">
    <property type="term" value="F:metal ion binding"/>
    <property type="evidence" value="ECO:0007669"/>
    <property type="project" value="UniProtKB-KW"/>
</dbReference>
<dbReference type="GO" id="GO:0005794">
    <property type="term" value="C:Golgi apparatus"/>
    <property type="evidence" value="ECO:0007669"/>
    <property type="project" value="UniProtKB-SubCell"/>
</dbReference>
<evidence type="ECO:0000256" key="4">
    <source>
        <dbReference type="ARBA" id="ARBA00023157"/>
    </source>
</evidence>
<dbReference type="Pfam" id="PF26080">
    <property type="entry name" value="CUB_animal"/>
    <property type="match status" value="1"/>
</dbReference>
<comment type="subcellular location">
    <subcellularLocation>
        <location evidence="1">Golgi apparatus</location>
    </subcellularLocation>
</comment>
<feature type="binding site" evidence="8">
    <location>
        <position position="383"/>
    </location>
    <ligand>
        <name>Mn(2+)</name>
        <dbReference type="ChEBI" id="CHEBI:29035"/>
    </ligand>
</feature>
<protein>
    <submittedName>
        <fullName evidence="11">Uncharacterized protein</fullName>
    </submittedName>
</protein>
<dbReference type="Proteomes" id="UP000092462">
    <property type="component" value="Unassembled WGS sequence"/>
</dbReference>
<keyword evidence="4" id="KW-1015">Disulfide bond</keyword>
<keyword evidence="3" id="KW-0333">Golgi apparatus</keyword>
<reference evidence="11" key="1">
    <citation type="submission" date="2022-08" db="UniProtKB">
        <authorList>
            <consortium name="EnsemblMetazoa"/>
        </authorList>
    </citation>
    <scope>IDENTIFICATION</scope>
    <source>
        <strain evidence="11">Israel</strain>
    </source>
</reference>
<evidence type="ECO:0000256" key="5">
    <source>
        <dbReference type="ARBA" id="ARBA00023180"/>
    </source>
</evidence>
<keyword evidence="5" id="KW-0325">Glycoprotein</keyword>
<evidence type="ECO:0000256" key="2">
    <source>
        <dbReference type="ARBA" id="ARBA00006557"/>
    </source>
</evidence>
<dbReference type="PANTHER" id="PTHR12450">
    <property type="entry name" value="DENTIN MATRIX PROTEIN 4 PROTEIN FAM20"/>
    <property type="match status" value="1"/>
</dbReference>
<dbReference type="AlphaFoldDB" id="A0A1B0D6L4"/>
<evidence type="ECO:0000259" key="9">
    <source>
        <dbReference type="Pfam" id="PF06702"/>
    </source>
</evidence>
<keyword evidence="8" id="KW-0479">Metal-binding</keyword>
<dbReference type="Pfam" id="PF06702">
    <property type="entry name" value="Fam20C"/>
    <property type="match status" value="1"/>
</dbReference>
<accession>A0A1B0D6L4</accession>
<comment type="cofactor">
    <cofactor evidence="8">
        <name>Mn(2+)</name>
        <dbReference type="ChEBI" id="CHEBI:29035"/>
    </cofactor>
</comment>
<feature type="binding site" evidence="7">
    <location>
        <position position="364"/>
    </location>
    <ligand>
        <name>ATP</name>
        <dbReference type="ChEBI" id="CHEBI:30616"/>
    </ligand>
</feature>
<dbReference type="GO" id="GO:0016773">
    <property type="term" value="F:phosphotransferase activity, alcohol group as acceptor"/>
    <property type="evidence" value="ECO:0007669"/>
    <property type="project" value="TreeGrafter"/>
</dbReference>
<dbReference type="VEuPathDB" id="VectorBase:PPAI003123"/>
<evidence type="ECO:0000313" key="12">
    <source>
        <dbReference type="Proteomes" id="UP000092462"/>
    </source>
</evidence>
<feature type="binding site" evidence="7">
    <location>
        <position position="532"/>
    </location>
    <ligand>
        <name>ATP</name>
        <dbReference type="ChEBI" id="CHEBI:30616"/>
    </ligand>
</feature>
<evidence type="ECO:0000259" key="10">
    <source>
        <dbReference type="Pfam" id="PF26080"/>
    </source>
</evidence>
<dbReference type="EnsemblMetazoa" id="PPAI003123-RA">
    <property type="protein sequence ID" value="PPAI003123-PA"/>
    <property type="gene ID" value="PPAI003123"/>
</dbReference>
<evidence type="ECO:0000256" key="7">
    <source>
        <dbReference type="PIRSR" id="PIRSR624869-2"/>
    </source>
</evidence>
<dbReference type="InterPro" id="IPR058698">
    <property type="entry name" value="CUB_metazoa"/>
</dbReference>
<evidence type="ECO:0000313" key="11">
    <source>
        <dbReference type="EnsemblMetazoa" id="PPAI003123-PA"/>
    </source>
</evidence>
<evidence type="ECO:0000256" key="6">
    <source>
        <dbReference type="PIRSR" id="PIRSR624869-1"/>
    </source>
</evidence>
<evidence type="ECO:0000256" key="3">
    <source>
        <dbReference type="ARBA" id="ARBA00023034"/>
    </source>
</evidence>
<feature type="domain" description="FAM20 C-terminal" evidence="9">
    <location>
        <begin position="431"/>
        <end position="581"/>
    </location>
</feature>
<feature type="binding site" evidence="7">
    <location>
        <position position="348"/>
    </location>
    <ligand>
        <name>ATP</name>
        <dbReference type="ChEBI" id="CHEBI:30616"/>
    </ligand>
</feature>
<dbReference type="InterPro" id="IPR009581">
    <property type="entry name" value="FAM20_C"/>
</dbReference>
<keyword evidence="7" id="KW-0067">ATP-binding</keyword>
<feature type="domain" description="CUB" evidence="10">
    <location>
        <begin position="29"/>
        <end position="170"/>
    </location>
</feature>
<name>A0A1B0D6L4_PHLPP</name>
<keyword evidence="8" id="KW-0464">Manganese</keyword>
<comment type="similarity">
    <text evidence="2">Belongs to the FAM20 family.</text>
</comment>
<keyword evidence="12" id="KW-1185">Reference proteome</keyword>
<evidence type="ECO:0000256" key="1">
    <source>
        <dbReference type="ARBA" id="ARBA00004555"/>
    </source>
</evidence>
<feature type="binding site" evidence="7">
    <location>
        <position position="542"/>
    </location>
    <ligand>
        <name>ATP</name>
        <dbReference type="ChEBI" id="CHEBI:30616"/>
    </ligand>
</feature>
<dbReference type="EMBL" id="AJVK01012077">
    <property type="status" value="NOT_ANNOTATED_CDS"/>
    <property type="molecule type" value="Genomic_DNA"/>
</dbReference>
<evidence type="ECO:0000256" key="8">
    <source>
        <dbReference type="PIRSR" id="PIRSR624869-3"/>
    </source>
</evidence>
<dbReference type="GO" id="GO:0005524">
    <property type="term" value="F:ATP binding"/>
    <property type="evidence" value="ECO:0007669"/>
    <property type="project" value="UniProtKB-KW"/>
</dbReference>
<keyword evidence="7" id="KW-0547">Nucleotide-binding</keyword>
<sequence length="586" mass="67227">MLFLSMLSTIPDARAFSVRITQLKSNLAPQNCLQYFTESSGIIQTFNYEDNSTIVTERNPSYLNNLNYVICIRRNPGFCTVSYTTNINNTETDFQLINTDEDGVSIIPPKQAGAEIFNCADDYIAINGLRLCGEKLNDGSRSEDFTKNFPITDFSAGPMILPVRTNGHTMRHQRCCGLCCVLCSSEIFYISFNFSANKSKFLFTNVYQMIRKRICLIIGLLLSLFLLIFSLNFYFLSRLNEQIKQKDATKPKKVTKIEDVHSKIVRNVDQLDDRYRSRNPKFLSVRKQLLKNLRPSSYGNISYVWNSANEWVVDNEIYPAYGRGVGVVCRALQQETIVRAKNSPKGTQLKLMLRLTGGQVAIFKPKWYEKDMVFSGAVYSGKDRHTSEIVAFYLGTILNLRWTPIAVGRKIDLKEVYRRADKELKETMDVSNESQFCVFGKCFYCKETEAACAEEDTNELEGVLLLLVPGGIAKERSPWQRTYKKNIRAQWEYDENYCQAVKEKISQTRLLDLIDASVFDFLIQNGDRHHYETRNERVLLMDNGKGFGNPNIDFIDILAPLYQCCIIRMSTWNRLKLFSGGVLQKL</sequence>
<feature type="binding site" evidence="8">
    <location>
        <position position="542"/>
    </location>
    <ligand>
        <name>Mn(2+)</name>
        <dbReference type="ChEBI" id="CHEBI:29035"/>
    </ligand>
</feature>
<dbReference type="VEuPathDB" id="VectorBase:PPAPM1_012327"/>
<feature type="active site" evidence="6">
    <location>
        <position position="527"/>
    </location>
</feature>
<dbReference type="PANTHER" id="PTHR12450:SF14">
    <property type="entry name" value="GLYCOSAMINOGLYCAN XYLOSYLKINASE"/>
    <property type="match status" value="1"/>
</dbReference>
<proteinExistence type="inferred from homology"/>